<dbReference type="AlphaFoldDB" id="A0A918DGN5"/>
<dbReference type="NCBIfam" id="NF007002">
    <property type="entry name" value="PRK09465.1"/>
    <property type="match status" value="1"/>
</dbReference>
<dbReference type="NCBIfam" id="TIGR01844">
    <property type="entry name" value="type_I_sec_TolC"/>
    <property type="match status" value="1"/>
</dbReference>
<sequence>MKKTLLSLLVGFSVTSQAFADDLYQVYQQALQKDPTILAAQARKEAANSAVGISRASLLPQIDLSVGANLDRWESNGESNGATLSLRQSIYDHSYWKTLDKAELGATQANATYAKQQQELIVRVATAYFLVLQALDDLEFAQAEKRAIERQLEQTKQRFAVGLTAITDVHEAQSLFDNAVAKEITAQNTVEIRREGLREITGSYHSDLNVLNTDSFSTATPTPARVEDWLQIADERSLELTEAKLGVDIAKQDIEIAKSGHLPTVGLSASATSSETEVDGVTRCDRCNTASIGISVDIPIYSGGRVSSQTEQARHQFVVSSEVREQVYRKVVRDVRSNFYDVSAYISRIKALEQAVVSAESALGATEAGFEVGTRTIVDVLNSTSNLYNARRNLSIARYEYIVANLALKQAAGTLADQDVMDINRGLKAPE</sequence>
<comment type="caution">
    <text evidence="10">The sequence shown here is derived from an EMBL/GenBank/DDBJ whole genome shotgun (WGS) entry which is preliminary data.</text>
</comment>
<dbReference type="Pfam" id="PF02321">
    <property type="entry name" value="OEP"/>
    <property type="match status" value="2"/>
</dbReference>
<reference evidence="10" key="2">
    <citation type="submission" date="2020-09" db="EMBL/GenBank/DDBJ databases">
        <authorList>
            <person name="Sun Q."/>
            <person name="Zhou Y."/>
        </authorList>
    </citation>
    <scope>NUCLEOTIDE SEQUENCE</scope>
    <source>
        <strain evidence="10">CGMCC 1.7086</strain>
    </source>
</reference>
<dbReference type="Proteomes" id="UP000606935">
    <property type="component" value="Unassembled WGS sequence"/>
</dbReference>
<evidence type="ECO:0000256" key="5">
    <source>
        <dbReference type="ARBA" id="ARBA00022692"/>
    </source>
</evidence>
<evidence type="ECO:0000256" key="6">
    <source>
        <dbReference type="ARBA" id="ARBA00023136"/>
    </source>
</evidence>
<keyword evidence="8" id="KW-0175">Coiled coil</keyword>
<dbReference type="GO" id="GO:0009279">
    <property type="term" value="C:cell outer membrane"/>
    <property type="evidence" value="ECO:0007669"/>
    <property type="project" value="UniProtKB-SubCell"/>
</dbReference>
<evidence type="ECO:0000256" key="4">
    <source>
        <dbReference type="ARBA" id="ARBA00022452"/>
    </source>
</evidence>
<keyword evidence="6" id="KW-0472">Membrane</keyword>
<proteinExistence type="inferred from homology"/>
<dbReference type="InterPro" id="IPR058622">
    <property type="entry name" value="TolC"/>
</dbReference>
<dbReference type="InterPro" id="IPR051906">
    <property type="entry name" value="TolC-like"/>
</dbReference>
<dbReference type="InterPro" id="IPR003423">
    <property type="entry name" value="OMP_efflux"/>
</dbReference>
<dbReference type="PANTHER" id="PTHR30026">
    <property type="entry name" value="OUTER MEMBRANE PROTEIN TOLC"/>
    <property type="match status" value="1"/>
</dbReference>
<dbReference type="InterPro" id="IPR010130">
    <property type="entry name" value="T1SS_OMP_TolC"/>
</dbReference>
<feature type="signal peptide" evidence="9">
    <location>
        <begin position="1"/>
        <end position="20"/>
    </location>
</feature>
<evidence type="ECO:0000256" key="2">
    <source>
        <dbReference type="ARBA" id="ARBA00007613"/>
    </source>
</evidence>
<dbReference type="SUPFAM" id="SSF56954">
    <property type="entry name" value="Outer membrane efflux proteins (OEP)"/>
    <property type="match status" value="1"/>
</dbReference>
<dbReference type="GO" id="GO:0015562">
    <property type="term" value="F:efflux transmembrane transporter activity"/>
    <property type="evidence" value="ECO:0007669"/>
    <property type="project" value="InterPro"/>
</dbReference>
<keyword evidence="11" id="KW-1185">Reference proteome</keyword>
<evidence type="ECO:0000256" key="7">
    <source>
        <dbReference type="ARBA" id="ARBA00023237"/>
    </source>
</evidence>
<dbReference type="RefSeq" id="WP_188689054.1">
    <property type="nucleotide sequence ID" value="NZ_BMLS01000001.1"/>
</dbReference>
<evidence type="ECO:0000313" key="10">
    <source>
        <dbReference type="EMBL" id="GGO63973.1"/>
    </source>
</evidence>
<dbReference type="GO" id="GO:1990281">
    <property type="term" value="C:efflux pump complex"/>
    <property type="evidence" value="ECO:0007669"/>
    <property type="project" value="TreeGrafter"/>
</dbReference>
<organism evidence="10 11">
    <name type="scientific">Bowmanella pacifica</name>
    <dbReference type="NCBI Taxonomy" id="502051"/>
    <lineage>
        <taxon>Bacteria</taxon>
        <taxon>Pseudomonadati</taxon>
        <taxon>Pseudomonadota</taxon>
        <taxon>Gammaproteobacteria</taxon>
        <taxon>Alteromonadales</taxon>
        <taxon>Alteromonadaceae</taxon>
        <taxon>Bowmanella</taxon>
    </lineage>
</organism>
<evidence type="ECO:0000256" key="1">
    <source>
        <dbReference type="ARBA" id="ARBA00004442"/>
    </source>
</evidence>
<keyword evidence="4" id="KW-1134">Transmembrane beta strand</keyword>
<feature type="chain" id="PRO_5037503435" evidence="9">
    <location>
        <begin position="21"/>
        <end position="431"/>
    </location>
</feature>
<evidence type="ECO:0000256" key="8">
    <source>
        <dbReference type="SAM" id="Coils"/>
    </source>
</evidence>
<dbReference type="EMBL" id="BMLS01000001">
    <property type="protein sequence ID" value="GGO63973.1"/>
    <property type="molecule type" value="Genomic_DNA"/>
</dbReference>
<protein>
    <submittedName>
        <fullName evidence="10">Outer membrane channel protein TolC</fullName>
    </submittedName>
</protein>
<evidence type="ECO:0000256" key="3">
    <source>
        <dbReference type="ARBA" id="ARBA00022448"/>
    </source>
</evidence>
<comment type="subcellular location">
    <subcellularLocation>
        <location evidence="1">Cell outer membrane</location>
    </subcellularLocation>
</comment>
<keyword evidence="9" id="KW-0732">Signal</keyword>
<reference evidence="10" key="1">
    <citation type="journal article" date="2014" name="Int. J. Syst. Evol. Microbiol.">
        <title>Complete genome sequence of Corynebacterium casei LMG S-19264T (=DSM 44701T), isolated from a smear-ripened cheese.</title>
        <authorList>
            <consortium name="US DOE Joint Genome Institute (JGI-PGF)"/>
            <person name="Walter F."/>
            <person name="Albersmeier A."/>
            <person name="Kalinowski J."/>
            <person name="Ruckert C."/>
        </authorList>
    </citation>
    <scope>NUCLEOTIDE SEQUENCE</scope>
    <source>
        <strain evidence="10">CGMCC 1.7086</strain>
    </source>
</reference>
<name>A0A918DGN5_9ALTE</name>
<dbReference type="Gene3D" id="1.20.1600.10">
    <property type="entry name" value="Outer membrane efflux proteins (OEP)"/>
    <property type="match status" value="1"/>
</dbReference>
<evidence type="ECO:0000313" key="11">
    <source>
        <dbReference type="Proteomes" id="UP000606935"/>
    </source>
</evidence>
<keyword evidence="5" id="KW-0812">Transmembrane</keyword>
<dbReference type="GO" id="GO:0015288">
    <property type="term" value="F:porin activity"/>
    <property type="evidence" value="ECO:0007669"/>
    <property type="project" value="TreeGrafter"/>
</dbReference>
<gene>
    <name evidence="10" type="primary">tolC</name>
    <name evidence="10" type="ORF">GCM10010982_02280</name>
</gene>
<evidence type="ECO:0000256" key="9">
    <source>
        <dbReference type="SAM" id="SignalP"/>
    </source>
</evidence>
<comment type="similarity">
    <text evidence="2">Belongs to the outer membrane factor (OMF) (TC 1.B.17) family.</text>
</comment>
<accession>A0A918DGN5</accession>
<dbReference type="PANTHER" id="PTHR30026:SF20">
    <property type="entry name" value="OUTER MEMBRANE PROTEIN TOLC"/>
    <property type="match status" value="1"/>
</dbReference>
<keyword evidence="7" id="KW-0998">Cell outer membrane</keyword>
<keyword evidence="3" id="KW-0813">Transport</keyword>
<feature type="coiled-coil region" evidence="8">
    <location>
        <begin position="131"/>
        <end position="158"/>
    </location>
</feature>